<keyword evidence="3" id="KW-1185">Reference proteome</keyword>
<feature type="domain" description="Lon N-terminal" evidence="1">
    <location>
        <begin position="3"/>
        <end position="185"/>
    </location>
</feature>
<dbReference type="Gene3D" id="2.30.130.40">
    <property type="entry name" value="LON domain-like"/>
    <property type="match status" value="1"/>
</dbReference>
<comment type="caution">
    <text evidence="2">The sequence shown here is derived from an EMBL/GenBank/DDBJ whole genome shotgun (WGS) entry which is preliminary data.</text>
</comment>
<organism evidence="2 3">
    <name type="scientific">Candidatus Acidiferrum panamense</name>
    <dbReference type="NCBI Taxonomy" id="2741543"/>
    <lineage>
        <taxon>Bacteria</taxon>
        <taxon>Pseudomonadati</taxon>
        <taxon>Acidobacteriota</taxon>
        <taxon>Terriglobia</taxon>
        <taxon>Candidatus Acidiferrales</taxon>
        <taxon>Candidatus Acidiferrum</taxon>
    </lineage>
</organism>
<dbReference type="SUPFAM" id="SSF88697">
    <property type="entry name" value="PUA domain-like"/>
    <property type="match status" value="1"/>
</dbReference>
<dbReference type="InterPro" id="IPR003111">
    <property type="entry name" value="Lon_prtase_N"/>
</dbReference>
<reference evidence="2" key="1">
    <citation type="submission" date="2020-06" db="EMBL/GenBank/DDBJ databases">
        <title>Legume-microbial interactions unlock mineral nutrients during tropical forest succession.</title>
        <authorList>
            <person name="Epihov D.Z."/>
        </authorList>
    </citation>
    <scope>NUCLEOTIDE SEQUENCE [LARGE SCALE GENOMIC DNA]</scope>
    <source>
        <strain evidence="2">Pan2503</strain>
    </source>
</reference>
<dbReference type="InterPro" id="IPR015947">
    <property type="entry name" value="PUA-like_sf"/>
</dbReference>
<dbReference type="AlphaFoldDB" id="A0A7V8SXE0"/>
<protein>
    <submittedName>
        <fullName evidence="2">LON peptidase substrate-binding domain-containing protein</fullName>
    </submittedName>
</protein>
<evidence type="ECO:0000259" key="1">
    <source>
        <dbReference type="PROSITE" id="PS51787"/>
    </source>
</evidence>
<gene>
    <name evidence="2" type="ORF">HRJ53_11555</name>
</gene>
<dbReference type="EMBL" id="JACDQQ010001123">
    <property type="protein sequence ID" value="MBA0085622.1"/>
    <property type="molecule type" value="Genomic_DNA"/>
</dbReference>
<dbReference type="InterPro" id="IPR046336">
    <property type="entry name" value="Lon_prtase_N_sf"/>
</dbReference>
<proteinExistence type="predicted"/>
<sequence>MRPERIPLFPLNVVLLPGAPLPLHIFEARYKEMVKSCLEEKSEFGMLLSLPKGIAHVGCTAEILEVVKRYPDGRMDIVTVGRAPFRVVELFTEHPLLEGQVDYLEDREAPGNPVVQRQLVELYEACHTLLFEDYPKNLEGAPTEELSYRVASTLPMDLLWKQQILELRTEEDRQERLVGYLREWAPHLQNSKAMRQRAGGNGHGLN</sequence>
<dbReference type="Proteomes" id="UP000567293">
    <property type="component" value="Unassembled WGS sequence"/>
</dbReference>
<dbReference type="PANTHER" id="PTHR46732">
    <property type="entry name" value="ATP-DEPENDENT PROTEASE LA (LON) DOMAIN PROTEIN"/>
    <property type="match status" value="1"/>
</dbReference>
<accession>A0A7V8SXE0</accession>
<dbReference type="PANTHER" id="PTHR46732:SF8">
    <property type="entry name" value="ATP-DEPENDENT PROTEASE LA (LON) DOMAIN PROTEIN"/>
    <property type="match status" value="1"/>
</dbReference>
<name>A0A7V8SXE0_9BACT</name>
<evidence type="ECO:0000313" key="3">
    <source>
        <dbReference type="Proteomes" id="UP000567293"/>
    </source>
</evidence>
<dbReference type="Pfam" id="PF02190">
    <property type="entry name" value="LON_substr_bdg"/>
    <property type="match status" value="1"/>
</dbReference>
<dbReference type="PROSITE" id="PS51787">
    <property type="entry name" value="LON_N"/>
    <property type="match status" value="1"/>
</dbReference>
<dbReference type="SMART" id="SM00464">
    <property type="entry name" value="LON"/>
    <property type="match status" value="1"/>
</dbReference>
<evidence type="ECO:0000313" key="2">
    <source>
        <dbReference type="EMBL" id="MBA0085622.1"/>
    </source>
</evidence>